<accession>A0A2M4CDH4</accession>
<protein>
    <submittedName>
        <fullName evidence="1">Putative secreted protein</fullName>
    </submittedName>
</protein>
<name>A0A2M4CDH4_9DIPT</name>
<evidence type="ECO:0000313" key="1">
    <source>
        <dbReference type="EMBL" id="MBW63364.1"/>
    </source>
</evidence>
<dbReference type="AlphaFoldDB" id="A0A2M4CDH4"/>
<dbReference type="EMBL" id="GGFJ01014223">
    <property type="protein sequence ID" value="MBW63364.1"/>
    <property type="molecule type" value="Transcribed_RNA"/>
</dbReference>
<sequence length="73" mass="8936">MDSRVSNCLCSFLFIFSLQSRPLSYTHTHIDSSFFYLSSRYRVRAVRHYQRIVVVEGIFRFRFFSVFFFKIYL</sequence>
<organism evidence="1">
    <name type="scientific">Anopheles marajoara</name>
    <dbReference type="NCBI Taxonomy" id="58244"/>
    <lineage>
        <taxon>Eukaryota</taxon>
        <taxon>Metazoa</taxon>
        <taxon>Ecdysozoa</taxon>
        <taxon>Arthropoda</taxon>
        <taxon>Hexapoda</taxon>
        <taxon>Insecta</taxon>
        <taxon>Pterygota</taxon>
        <taxon>Neoptera</taxon>
        <taxon>Endopterygota</taxon>
        <taxon>Diptera</taxon>
        <taxon>Nematocera</taxon>
        <taxon>Culicoidea</taxon>
        <taxon>Culicidae</taxon>
        <taxon>Anophelinae</taxon>
        <taxon>Anopheles</taxon>
    </lineage>
</organism>
<proteinExistence type="predicted"/>
<reference evidence="1" key="1">
    <citation type="submission" date="2018-01" db="EMBL/GenBank/DDBJ databases">
        <title>An insight into the sialome of Amazonian anophelines.</title>
        <authorList>
            <person name="Ribeiro J.M."/>
            <person name="Scarpassa V."/>
            <person name="Calvo E."/>
        </authorList>
    </citation>
    <scope>NUCLEOTIDE SEQUENCE</scope>
    <source>
        <tissue evidence="1">Salivary glands</tissue>
    </source>
</reference>